<dbReference type="EMBL" id="JACCFW010000001">
    <property type="protein sequence ID" value="NYJ75583.1"/>
    <property type="molecule type" value="Genomic_DNA"/>
</dbReference>
<evidence type="ECO:0000256" key="10">
    <source>
        <dbReference type="ARBA" id="ARBA00039918"/>
    </source>
</evidence>
<feature type="transmembrane region" description="Helical" evidence="11">
    <location>
        <begin position="249"/>
        <end position="269"/>
    </location>
</feature>
<proteinExistence type="inferred from homology"/>
<dbReference type="InterPro" id="IPR051084">
    <property type="entry name" value="H+-coupled_symporters"/>
</dbReference>
<dbReference type="PROSITE" id="PS00217">
    <property type="entry name" value="SUGAR_TRANSPORT_2"/>
    <property type="match status" value="1"/>
</dbReference>
<comment type="function">
    <text evidence="9">May be a proton symporter involved in the uptake of osmolytes such as proline and glycine betaine.</text>
</comment>
<gene>
    <name evidence="13" type="ORF">HNR15_002546</name>
</gene>
<evidence type="ECO:0000256" key="8">
    <source>
        <dbReference type="ARBA" id="ARBA00023136"/>
    </source>
</evidence>
<keyword evidence="8 11" id="KW-0472">Membrane</keyword>
<evidence type="ECO:0000256" key="11">
    <source>
        <dbReference type="SAM" id="Phobius"/>
    </source>
</evidence>
<evidence type="ECO:0000256" key="1">
    <source>
        <dbReference type="ARBA" id="ARBA00004651"/>
    </source>
</evidence>
<dbReference type="PROSITE" id="PS50850">
    <property type="entry name" value="MFS"/>
    <property type="match status" value="1"/>
</dbReference>
<evidence type="ECO:0000256" key="4">
    <source>
        <dbReference type="ARBA" id="ARBA00022475"/>
    </source>
</evidence>
<evidence type="ECO:0000256" key="9">
    <source>
        <dbReference type="ARBA" id="ARBA00037295"/>
    </source>
</evidence>
<feature type="domain" description="Major facilitator superfamily (MFS) profile" evidence="12">
    <location>
        <begin position="26"/>
        <end position="446"/>
    </location>
</feature>
<feature type="transmembrane region" description="Helical" evidence="11">
    <location>
        <begin position="329"/>
        <end position="348"/>
    </location>
</feature>
<feature type="transmembrane region" description="Helical" evidence="11">
    <location>
        <begin position="66"/>
        <end position="86"/>
    </location>
</feature>
<protein>
    <recommendedName>
        <fullName evidence="10">Putative proline/betaine transporter</fullName>
    </recommendedName>
</protein>
<dbReference type="AlphaFoldDB" id="A0A853DHT5"/>
<reference evidence="13 14" key="1">
    <citation type="submission" date="2020-07" db="EMBL/GenBank/DDBJ databases">
        <title>Sequencing the genomes of 1000 actinobacteria strains.</title>
        <authorList>
            <person name="Klenk H.-P."/>
        </authorList>
    </citation>
    <scope>NUCLEOTIDE SEQUENCE [LARGE SCALE GENOMIC DNA]</scope>
    <source>
        <strain evidence="13 14">DSM 29531</strain>
    </source>
</reference>
<dbReference type="Gene3D" id="1.20.1250.20">
    <property type="entry name" value="MFS general substrate transporter like domains"/>
    <property type="match status" value="2"/>
</dbReference>
<feature type="transmembrane region" description="Helical" evidence="11">
    <location>
        <begin position="297"/>
        <end position="317"/>
    </location>
</feature>
<keyword evidence="7 11" id="KW-1133">Transmembrane helix</keyword>
<evidence type="ECO:0000256" key="3">
    <source>
        <dbReference type="ARBA" id="ARBA00022448"/>
    </source>
</evidence>
<sequence>MIQLGDEQQWTADEVTVTDNSTVRRAIGAAAIGNITEWYDFGVYAYFEPTIQKVFFDDLPKTTGTILTFGLFAVAFLVRPFGGLFFGPLADRIGRNKVLATTMIMMAAGTFVIGVIPSESSIGLWAPFMLLVARLIQGFSTGGEYGNAMTFIAEYAPDRKRGFLGSWLEFGTFTGYLLGATLVTVAGGVLSEHQLLTWGWRIPFFVALPLGLIGVYLRSRLADTPAYAAMEAKADKEEKERSTGGELGAIFKLWPSLLVCVALVLAWNIPNYMLTSYMPTYLTTTAPDKTGGGLSDLTSQILQIVVIAVLLVFIPMFGRLSDRIGRKPIALTGAIGLIVLSLPAVVLARAGSSISSFLGLLIMGLLLICFSSTMPSTLPSLFPTPLRAGGLSIGFNVAISLFGGTTALVVGALVSATGDLDWPAYYLIATGVIGAVAVYLLPESNARHLWGSAPAVEERSEIKGLVEDDEVPVLAAAGSPGAGGSAV</sequence>
<evidence type="ECO:0000256" key="2">
    <source>
        <dbReference type="ARBA" id="ARBA00008240"/>
    </source>
</evidence>
<feature type="transmembrane region" description="Helical" evidence="11">
    <location>
        <begin position="122"/>
        <end position="142"/>
    </location>
</feature>
<dbReference type="Pfam" id="PF00083">
    <property type="entry name" value="Sugar_tr"/>
    <property type="match status" value="1"/>
</dbReference>
<evidence type="ECO:0000313" key="13">
    <source>
        <dbReference type="EMBL" id="NYJ75583.1"/>
    </source>
</evidence>
<comment type="subcellular location">
    <subcellularLocation>
        <location evidence="1">Cell membrane</location>
        <topology evidence="1">Multi-pass membrane protein</topology>
    </subcellularLocation>
</comment>
<dbReference type="PANTHER" id="PTHR43528">
    <property type="entry name" value="ALPHA-KETOGLUTARATE PERMEASE"/>
    <property type="match status" value="1"/>
</dbReference>
<dbReference type="FunFam" id="1.20.1250.20:FF:000001">
    <property type="entry name" value="Dicarboxylate MFS transporter"/>
    <property type="match status" value="1"/>
</dbReference>
<accession>A0A853DHT5</accession>
<dbReference type="GO" id="GO:0015293">
    <property type="term" value="F:symporter activity"/>
    <property type="evidence" value="ECO:0007669"/>
    <property type="project" value="UniProtKB-KW"/>
</dbReference>
<keyword evidence="6" id="KW-0769">Symport</keyword>
<keyword evidence="5 11" id="KW-0812">Transmembrane</keyword>
<evidence type="ECO:0000256" key="7">
    <source>
        <dbReference type="ARBA" id="ARBA00022989"/>
    </source>
</evidence>
<dbReference type="SUPFAM" id="SSF103473">
    <property type="entry name" value="MFS general substrate transporter"/>
    <property type="match status" value="1"/>
</dbReference>
<dbReference type="GO" id="GO:0005886">
    <property type="term" value="C:plasma membrane"/>
    <property type="evidence" value="ECO:0007669"/>
    <property type="project" value="UniProtKB-SubCell"/>
</dbReference>
<name>A0A853DHT5_9MICO</name>
<dbReference type="InterPro" id="IPR005829">
    <property type="entry name" value="Sugar_transporter_CS"/>
</dbReference>
<dbReference type="InterPro" id="IPR020846">
    <property type="entry name" value="MFS_dom"/>
</dbReference>
<evidence type="ECO:0000256" key="5">
    <source>
        <dbReference type="ARBA" id="ARBA00022692"/>
    </source>
</evidence>
<comment type="caution">
    <text evidence="13">The sequence shown here is derived from an EMBL/GenBank/DDBJ whole genome shotgun (WGS) entry which is preliminary data.</text>
</comment>
<feature type="transmembrane region" description="Helical" evidence="11">
    <location>
        <begin position="422"/>
        <end position="441"/>
    </location>
</feature>
<comment type="similarity">
    <text evidence="2">Belongs to the major facilitator superfamily. Metabolite:H+ Symporter (MHS) family (TC 2.A.1.6) family.</text>
</comment>
<evidence type="ECO:0000256" key="6">
    <source>
        <dbReference type="ARBA" id="ARBA00022847"/>
    </source>
</evidence>
<evidence type="ECO:0000259" key="12">
    <source>
        <dbReference type="PROSITE" id="PS50850"/>
    </source>
</evidence>
<feature type="transmembrane region" description="Helical" evidence="11">
    <location>
        <begin position="198"/>
        <end position="217"/>
    </location>
</feature>
<feature type="transmembrane region" description="Helical" evidence="11">
    <location>
        <begin position="393"/>
        <end position="416"/>
    </location>
</feature>
<organism evidence="13 14">
    <name type="scientific">Allobranchiibius huperziae</name>
    <dbReference type="NCBI Taxonomy" id="1874116"/>
    <lineage>
        <taxon>Bacteria</taxon>
        <taxon>Bacillati</taxon>
        <taxon>Actinomycetota</taxon>
        <taxon>Actinomycetes</taxon>
        <taxon>Micrococcales</taxon>
        <taxon>Dermacoccaceae</taxon>
        <taxon>Allobranchiibius</taxon>
    </lineage>
</organism>
<feature type="transmembrane region" description="Helical" evidence="11">
    <location>
        <begin position="354"/>
        <end position="372"/>
    </location>
</feature>
<dbReference type="Proteomes" id="UP000571817">
    <property type="component" value="Unassembled WGS sequence"/>
</dbReference>
<keyword evidence="14" id="KW-1185">Reference proteome</keyword>
<dbReference type="InterPro" id="IPR005828">
    <property type="entry name" value="MFS_sugar_transport-like"/>
</dbReference>
<dbReference type="InterPro" id="IPR036259">
    <property type="entry name" value="MFS_trans_sf"/>
</dbReference>
<dbReference type="RefSeq" id="WP_179482375.1">
    <property type="nucleotide sequence ID" value="NZ_JACCFW010000001.1"/>
</dbReference>
<dbReference type="PANTHER" id="PTHR43528:SF1">
    <property type="entry name" value="ALPHA-KETOGLUTARATE PERMEASE"/>
    <property type="match status" value="1"/>
</dbReference>
<keyword evidence="3" id="KW-0813">Transport</keyword>
<feature type="transmembrane region" description="Helical" evidence="11">
    <location>
        <begin position="163"/>
        <end position="186"/>
    </location>
</feature>
<evidence type="ECO:0000313" key="14">
    <source>
        <dbReference type="Proteomes" id="UP000571817"/>
    </source>
</evidence>
<keyword evidence="4" id="KW-1003">Cell membrane</keyword>
<feature type="transmembrane region" description="Helical" evidence="11">
    <location>
        <begin position="98"/>
        <end position="116"/>
    </location>
</feature>